<feature type="chain" id="PRO_5045941826" description="Secreted protein" evidence="1">
    <location>
        <begin position="29"/>
        <end position="87"/>
    </location>
</feature>
<sequence>MVKSVLTTAVFTTAAFTATAVAAASAHADNDPESTPTAECGHTVLLSPGAEVRGSKCGAAVMLGQKLVKTDTDKSSTLGGILSRLDF</sequence>
<evidence type="ECO:0000313" key="3">
    <source>
        <dbReference type="Proteomes" id="UP001501509"/>
    </source>
</evidence>
<organism evidence="2 3">
    <name type="scientific">Actinomadura fulvescens</name>
    <dbReference type="NCBI Taxonomy" id="46160"/>
    <lineage>
        <taxon>Bacteria</taxon>
        <taxon>Bacillati</taxon>
        <taxon>Actinomycetota</taxon>
        <taxon>Actinomycetes</taxon>
        <taxon>Streptosporangiales</taxon>
        <taxon>Thermomonosporaceae</taxon>
        <taxon>Actinomadura</taxon>
    </lineage>
</organism>
<evidence type="ECO:0000256" key="1">
    <source>
        <dbReference type="SAM" id="SignalP"/>
    </source>
</evidence>
<evidence type="ECO:0008006" key="4">
    <source>
        <dbReference type="Google" id="ProtNLM"/>
    </source>
</evidence>
<comment type="caution">
    <text evidence="2">The sequence shown here is derived from an EMBL/GenBank/DDBJ whole genome shotgun (WGS) entry which is preliminary data.</text>
</comment>
<proteinExistence type="predicted"/>
<gene>
    <name evidence="2" type="ORF">GCM10010411_55750</name>
</gene>
<evidence type="ECO:0000313" key="2">
    <source>
        <dbReference type="EMBL" id="GAA2613667.1"/>
    </source>
</evidence>
<reference evidence="2 3" key="1">
    <citation type="journal article" date="2019" name="Int. J. Syst. Evol. Microbiol.">
        <title>The Global Catalogue of Microorganisms (GCM) 10K type strain sequencing project: providing services to taxonomists for standard genome sequencing and annotation.</title>
        <authorList>
            <consortium name="The Broad Institute Genomics Platform"/>
            <consortium name="The Broad Institute Genome Sequencing Center for Infectious Disease"/>
            <person name="Wu L."/>
            <person name="Ma J."/>
        </authorList>
    </citation>
    <scope>NUCLEOTIDE SEQUENCE [LARGE SCALE GENOMIC DNA]</scope>
    <source>
        <strain evidence="2 3">JCM 6833</strain>
    </source>
</reference>
<dbReference type="RefSeq" id="WP_344545395.1">
    <property type="nucleotide sequence ID" value="NZ_BAAATD010000007.1"/>
</dbReference>
<keyword evidence="1" id="KW-0732">Signal</keyword>
<name>A0ABN3Q4U7_9ACTN</name>
<keyword evidence="3" id="KW-1185">Reference proteome</keyword>
<dbReference type="Proteomes" id="UP001501509">
    <property type="component" value="Unassembled WGS sequence"/>
</dbReference>
<protein>
    <recommendedName>
        <fullName evidence="4">Secreted protein</fullName>
    </recommendedName>
</protein>
<accession>A0ABN3Q4U7</accession>
<feature type="signal peptide" evidence="1">
    <location>
        <begin position="1"/>
        <end position="28"/>
    </location>
</feature>
<dbReference type="EMBL" id="BAAATD010000007">
    <property type="protein sequence ID" value="GAA2613667.1"/>
    <property type="molecule type" value="Genomic_DNA"/>
</dbReference>